<dbReference type="Proteomes" id="UP000004259">
    <property type="component" value="Unassembled WGS sequence"/>
</dbReference>
<evidence type="ECO:0000313" key="1">
    <source>
        <dbReference type="EMBL" id="EGC02264.1"/>
    </source>
</evidence>
<dbReference type="InterPro" id="IPR028958">
    <property type="entry name" value="Imm42"/>
</dbReference>
<evidence type="ECO:0000313" key="2">
    <source>
        <dbReference type="Proteomes" id="UP000004259"/>
    </source>
</evidence>
<dbReference type="STRING" id="246199.CUS_5804"/>
<dbReference type="AlphaFoldDB" id="E9SEP5"/>
<keyword evidence="2" id="KW-1185">Reference proteome</keyword>
<name>E9SEP5_RUMAL</name>
<protein>
    <submittedName>
        <fullName evidence="1">Conserved domain protein</fullName>
    </submittedName>
</protein>
<proteinExistence type="predicted"/>
<comment type="caution">
    <text evidence="1">The sequence shown here is derived from an EMBL/GenBank/DDBJ whole genome shotgun (WGS) entry which is preliminary data.</text>
</comment>
<sequence>MFIGDTSYPNNFGFIIERMGWEDRSFINGLMFLMINDELYPKYVRTTTFNCELDELLDDDSPLIRPVVDKKLYQLDDAELLKMFVNITYPDIDDDDDIDNDYSYLIPFHEINDDGWSIFIISDGENIKLFVYDRRDQYPDVKLHDTLEIPAEKYFKTINELKNFYNDLLNEWR</sequence>
<dbReference type="OrthoDB" id="1820462at2"/>
<dbReference type="RefSeq" id="WP_002851242.1">
    <property type="nucleotide sequence ID" value="NZ_ADKM02000100.1"/>
</dbReference>
<gene>
    <name evidence="1" type="ORF">CUS_5804</name>
</gene>
<accession>E9SEP5</accession>
<organism evidence="1 2">
    <name type="scientific">Ruminococcus albus 8</name>
    <dbReference type="NCBI Taxonomy" id="246199"/>
    <lineage>
        <taxon>Bacteria</taxon>
        <taxon>Bacillati</taxon>
        <taxon>Bacillota</taxon>
        <taxon>Clostridia</taxon>
        <taxon>Eubacteriales</taxon>
        <taxon>Oscillospiraceae</taxon>
        <taxon>Ruminococcus</taxon>
    </lineage>
</organism>
<dbReference type="Pfam" id="PF15593">
    <property type="entry name" value="Imm42"/>
    <property type="match status" value="1"/>
</dbReference>
<dbReference type="EMBL" id="ADKM02000100">
    <property type="protein sequence ID" value="EGC02264.1"/>
    <property type="molecule type" value="Genomic_DNA"/>
</dbReference>
<reference evidence="1 2" key="1">
    <citation type="submission" date="2011-02" db="EMBL/GenBank/DDBJ databases">
        <authorList>
            <person name="Nelson K.E."/>
            <person name="Sutton G."/>
            <person name="Torralba M."/>
            <person name="Durkin S."/>
            <person name="Harkins D."/>
            <person name="Montgomery R."/>
            <person name="Ziemer C."/>
            <person name="Klaassens E."/>
            <person name="Ocuiv P."/>
            <person name="Morrison M."/>
        </authorList>
    </citation>
    <scope>NUCLEOTIDE SEQUENCE [LARGE SCALE GENOMIC DNA]</scope>
    <source>
        <strain evidence="1 2">8</strain>
    </source>
</reference>